<comment type="similarity">
    <text evidence="1">Belongs to the sigma-70 factor family. ECF subfamily.</text>
</comment>
<evidence type="ECO:0000313" key="7">
    <source>
        <dbReference type="EMBL" id="MCY1075749.1"/>
    </source>
</evidence>
<dbReference type="SUPFAM" id="SSF88659">
    <property type="entry name" value="Sigma3 and sigma4 domains of RNA polymerase sigma factors"/>
    <property type="match status" value="1"/>
</dbReference>
<dbReference type="InterPro" id="IPR014284">
    <property type="entry name" value="RNA_pol_sigma-70_dom"/>
</dbReference>
<evidence type="ECO:0000256" key="2">
    <source>
        <dbReference type="ARBA" id="ARBA00023015"/>
    </source>
</evidence>
<dbReference type="Gene3D" id="1.10.1740.10">
    <property type="match status" value="1"/>
</dbReference>
<organism evidence="7 8">
    <name type="scientific">Archangium lansingense</name>
    <dbReference type="NCBI Taxonomy" id="2995310"/>
    <lineage>
        <taxon>Bacteria</taxon>
        <taxon>Pseudomonadati</taxon>
        <taxon>Myxococcota</taxon>
        <taxon>Myxococcia</taxon>
        <taxon>Myxococcales</taxon>
        <taxon>Cystobacterineae</taxon>
        <taxon>Archangiaceae</taxon>
        <taxon>Archangium</taxon>
    </lineage>
</organism>
<dbReference type="PANTHER" id="PTHR43133:SF8">
    <property type="entry name" value="RNA POLYMERASE SIGMA FACTOR HI_1459-RELATED"/>
    <property type="match status" value="1"/>
</dbReference>
<dbReference type="Gene3D" id="1.10.10.10">
    <property type="entry name" value="Winged helix-like DNA-binding domain superfamily/Winged helix DNA-binding domain"/>
    <property type="match status" value="1"/>
</dbReference>
<sequence>MFRSPRIQVKEKDRGNADVAARALAGDREAWGELIQRHSHEVLVFLLARGVRVDRAQELMQETWATLLAQQERGKLQQLRLPGIALTQAHFLLLHEVRRRPERFASLEDLKVEVLEDATPSPEAQLLSRQELERARALLEQCSPSGQRVFQLVFGRPDLSHAEVAEHVGLSVQRVRQILWEIRSRLRQLLEEDRHE</sequence>
<evidence type="ECO:0000313" key="8">
    <source>
        <dbReference type="Proteomes" id="UP001207654"/>
    </source>
</evidence>
<evidence type="ECO:0000259" key="6">
    <source>
        <dbReference type="Pfam" id="PF04545"/>
    </source>
</evidence>
<protein>
    <submittedName>
        <fullName evidence="7">Sigma-70 family RNA polymerase sigma factor</fullName>
    </submittedName>
</protein>
<dbReference type="PANTHER" id="PTHR43133">
    <property type="entry name" value="RNA POLYMERASE ECF-TYPE SIGMA FACTO"/>
    <property type="match status" value="1"/>
</dbReference>
<evidence type="ECO:0000256" key="4">
    <source>
        <dbReference type="ARBA" id="ARBA00023125"/>
    </source>
</evidence>
<keyword evidence="3" id="KW-0731">Sigma factor</keyword>
<comment type="caution">
    <text evidence="7">The sequence shown here is derived from an EMBL/GenBank/DDBJ whole genome shotgun (WGS) entry which is preliminary data.</text>
</comment>
<dbReference type="SUPFAM" id="SSF88946">
    <property type="entry name" value="Sigma2 domain of RNA polymerase sigma factors"/>
    <property type="match status" value="1"/>
</dbReference>
<name>A0ABT4A279_9BACT</name>
<feature type="domain" description="RNA polymerase sigma-70 region 4" evidence="6">
    <location>
        <begin position="143"/>
        <end position="188"/>
    </location>
</feature>
<reference evidence="7 8" key="1">
    <citation type="submission" date="2022-11" db="EMBL/GenBank/DDBJ databases">
        <title>Minimal conservation of predation-associated metabolite biosynthetic gene clusters underscores biosynthetic potential of Myxococcota including descriptions for ten novel species: Archangium lansinium sp. nov., Myxococcus landrumus sp. nov., Nannocystis bai.</title>
        <authorList>
            <person name="Ahearne A."/>
            <person name="Stevens C."/>
            <person name="Phillips K."/>
        </authorList>
    </citation>
    <scope>NUCLEOTIDE SEQUENCE [LARGE SCALE GENOMIC DNA]</scope>
    <source>
        <strain evidence="7 8">MIWBW</strain>
    </source>
</reference>
<evidence type="ECO:0000256" key="1">
    <source>
        <dbReference type="ARBA" id="ARBA00010641"/>
    </source>
</evidence>
<dbReference type="InterPro" id="IPR013325">
    <property type="entry name" value="RNA_pol_sigma_r2"/>
</dbReference>
<keyword evidence="2" id="KW-0805">Transcription regulation</keyword>
<evidence type="ECO:0000256" key="3">
    <source>
        <dbReference type="ARBA" id="ARBA00023082"/>
    </source>
</evidence>
<dbReference type="Pfam" id="PF04545">
    <property type="entry name" value="Sigma70_r4"/>
    <property type="match status" value="1"/>
</dbReference>
<dbReference type="RefSeq" id="WP_267534664.1">
    <property type="nucleotide sequence ID" value="NZ_JAPNKA010000001.1"/>
</dbReference>
<keyword evidence="8" id="KW-1185">Reference proteome</keyword>
<accession>A0ABT4A279</accession>
<dbReference type="NCBIfam" id="TIGR02937">
    <property type="entry name" value="sigma70-ECF"/>
    <property type="match status" value="1"/>
</dbReference>
<keyword evidence="5" id="KW-0804">Transcription</keyword>
<dbReference type="InterPro" id="IPR039425">
    <property type="entry name" value="RNA_pol_sigma-70-like"/>
</dbReference>
<dbReference type="InterPro" id="IPR036388">
    <property type="entry name" value="WH-like_DNA-bd_sf"/>
</dbReference>
<evidence type="ECO:0000256" key="5">
    <source>
        <dbReference type="ARBA" id="ARBA00023163"/>
    </source>
</evidence>
<dbReference type="EMBL" id="JAPNKA010000001">
    <property type="protein sequence ID" value="MCY1075749.1"/>
    <property type="molecule type" value="Genomic_DNA"/>
</dbReference>
<proteinExistence type="inferred from homology"/>
<dbReference type="InterPro" id="IPR007630">
    <property type="entry name" value="RNA_pol_sigma70_r4"/>
</dbReference>
<dbReference type="Proteomes" id="UP001207654">
    <property type="component" value="Unassembled WGS sequence"/>
</dbReference>
<keyword evidence="4" id="KW-0238">DNA-binding</keyword>
<dbReference type="InterPro" id="IPR013324">
    <property type="entry name" value="RNA_pol_sigma_r3/r4-like"/>
</dbReference>
<gene>
    <name evidence="7" type="ORF">OV287_14835</name>
</gene>